<sequence>MVTKKEIAEYLGISRTAVSLVLNNTPSSTISAETRNRILQAAQELGYRDVEVSPKLCYVLYNREANDPRYMGDLRVMEEAASQFSYGLVFMNITSTEESLHKLQRLLNNQEIDGFIVSGDVDETLIDMFRHSQTSYIISGLPLPDIIDKVNFAANDDRKLAYDATNYLISIGHTRIALFMGSMDYNTHKLGMEGYCQALEDNGLPLDKSLIQISNEENGYELCRRAEMLQLDYTAAFCANTVIQFGVLQRLKETGVAVPQHISLIGSGLTELARISVPPLTTLYASTEQTAKIVALLINIIKTRAAYGTASFFTKFERFEGGTVAPRKTKP</sequence>
<dbReference type="PROSITE" id="PS50932">
    <property type="entry name" value="HTH_LACI_2"/>
    <property type="match status" value="1"/>
</dbReference>
<evidence type="ECO:0000313" key="5">
    <source>
        <dbReference type="EMBL" id="MFC0390786.1"/>
    </source>
</evidence>
<dbReference type="SUPFAM" id="SSF53822">
    <property type="entry name" value="Periplasmic binding protein-like I"/>
    <property type="match status" value="1"/>
</dbReference>
<dbReference type="PANTHER" id="PTHR30146">
    <property type="entry name" value="LACI-RELATED TRANSCRIPTIONAL REPRESSOR"/>
    <property type="match status" value="1"/>
</dbReference>
<dbReference type="Pfam" id="PF00532">
    <property type="entry name" value="Peripla_BP_1"/>
    <property type="match status" value="1"/>
</dbReference>
<dbReference type="Gene3D" id="1.10.260.40">
    <property type="entry name" value="lambda repressor-like DNA-binding domains"/>
    <property type="match status" value="1"/>
</dbReference>
<comment type="caution">
    <text evidence="5">The sequence shown here is derived from an EMBL/GenBank/DDBJ whole genome shotgun (WGS) entry which is preliminary data.</text>
</comment>
<keyword evidence="1" id="KW-0805">Transcription regulation</keyword>
<protein>
    <submittedName>
        <fullName evidence="5">LacI family DNA-binding transcriptional regulator</fullName>
    </submittedName>
</protein>
<dbReference type="CDD" id="cd01392">
    <property type="entry name" value="HTH_LacI"/>
    <property type="match status" value="1"/>
</dbReference>
<dbReference type="Gene3D" id="3.40.50.2300">
    <property type="match status" value="2"/>
</dbReference>
<dbReference type="InterPro" id="IPR028082">
    <property type="entry name" value="Peripla_BP_I"/>
</dbReference>
<gene>
    <name evidence="5" type="ORF">ACFFJ8_05290</name>
</gene>
<dbReference type="CDD" id="cd06267">
    <property type="entry name" value="PBP1_LacI_sugar_binding-like"/>
    <property type="match status" value="1"/>
</dbReference>
<proteinExistence type="predicted"/>
<evidence type="ECO:0000256" key="2">
    <source>
        <dbReference type="ARBA" id="ARBA00023125"/>
    </source>
</evidence>
<dbReference type="Pfam" id="PF00356">
    <property type="entry name" value="LacI"/>
    <property type="match status" value="1"/>
</dbReference>
<keyword evidence="6" id="KW-1185">Reference proteome</keyword>
<dbReference type="InterPro" id="IPR001761">
    <property type="entry name" value="Peripla_BP/Lac1_sug-bd_dom"/>
</dbReference>
<feature type="domain" description="HTH lacI-type" evidence="4">
    <location>
        <begin position="2"/>
        <end position="48"/>
    </location>
</feature>
<dbReference type="RefSeq" id="WP_204821110.1">
    <property type="nucleotide sequence ID" value="NZ_JANHOF010000009.1"/>
</dbReference>
<dbReference type="EMBL" id="JBHLVF010000009">
    <property type="protein sequence ID" value="MFC0390786.1"/>
    <property type="molecule type" value="Genomic_DNA"/>
</dbReference>
<organism evidence="5 6">
    <name type="scientific">Paenibacillus mendelii</name>
    <dbReference type="NCBI Taxonomy" id="206163"/>
    <lineage>
        <taxon>Bacteria</taxon>
        <taxon>Bacillati</taxon>
        <taxon>Bacillota</taxon>
        <taxon>Bacilli</taxon>
        <taxon>Bacillales</taxon>
        <taxon>Paenibacillaceae</taxon>
        <taxon>Paenibacillus</taxon>
    </lineage>
</organism>
<evidence type="ECO:0000259" key="4">
    <source>
        <dbReference type="PROSITE" id="PS50932"/>
    </source>
</evidence>
<evidence type="ECO:0000256" key="3">
    <source>
        <dbReference type="ARBA" id="ARBA00023163"/>
    </source>
</evidence>
<evidence type="ECO:0000256" key="1">
    <source>
        <dbReference type="ARBA" id="ARBA00023015"/>
    </source>
</evidence>
<dbReference type="GO" id="GO:0003677">
    <property type="term" value="F:DNA binding"/>
    <property type="evidence" value="ECO:0007669"/>
    <property type="project" value="UniProtKB-KW"/>
</dbReference>
<dbReference type="InterPro" id="IPR010982">
    <property type="entry name" value="Lambda_DNA-bd_dom_sf"/>
</dbReference>
<keyword evidence="3" id="KW-0804">Transcription</keyword>
<keyword evidence="2 5" id="KW-0238">DNA-binding</keyword>
<accession>A0ABV6J4K0</accession>
<dbReference type="SUPFAM" id="SSF47413">
    <property type="entry name" value="lambda repressor-like DNA-binding domains"/>
    <property type="match status" value="1"/>
</dbReference>
<reference evidence="5 6" key="1">
    <citation type="submission" date="2024-09" db="EMBL/GenBank/DDBJ databases">
        <authorList>
            <person name="Sun Q."/>
            <person name="Mori K."/>
        </authorList>
    </citation>
    <scope>NUCLEOTIDE SEQUENCE [LARGE SCALE GENOMIC DNA]</scope>
    <source>
        <strain evidence="5 6">CCM 4839</strain>
    </source>
</reference>
<dbReference type="SMART" id="SM00354">
    <property type="entry name" value="HTH_LACI"/>
    <property type="match status" value="1"/>
</dbReference>
<dbReference type="InterPro" id="IPR000843">
    <property type="entry name" value="HTH_LacI"/>
</dbReference>
<name>A0ABV6J4K0_9BACL</name>
<evidence type="ECO:0000313" key="6">
    <source>
        <dbReference type="Proteomes" id="UP001589818"/>
    </source>
</evidence>
<dbReference type="Proteomes" id="UP001589818">
    <property type="component" value="Unassembled WGS sequence"/>
</dbReference>
<dbReference type="PANTHER" id="PTHR30146:SF109">
    <property type="entry name" value="HTH-TYPE TRANSCRIPTIONAL REGULATOR GALS"/>
    <property type="match status" value="1"/>
</dbReference>